<organism evidence="14 15">
    <name type="scientific">Kockovaella imperatae</name>
    <dbReference type="NCBI Taxonomy" id="4999"/>
    <lineage>
        <taxon>Eukaryota</taxon>
        <taxon>Fungi</taxon>
        <taxon>Dikarya</taxon>
        <taxon>Basidiomycota</taxon>
        <taxon>Agaricomycotina</taxon>
        <taxon>Tremellomycetes</taxon>
        <taxon>Tremellales</taxon>
        <taxon>Cuniculitremaceae</taxon>
        <taxon>Kockovaella</taxon>
    </lineage>
</organism>
<dbReference type="AlphaFoldDB" id="A0A1Y1UQF8"/>
<protein>
    <submittedName>
        <fullName evidence="14">Nucleoporin protein Ndc1-Nup</fullName>
    </submittedName>
</protein>
<dbReference type="GeneID" id="33559697"/>
<accession>A0A1Y1UQF8</accession>
<keyword evidence="12" id="KW-0539">Nucleus</keyword>
<keyword evidence="7" id="KW-0653">Protein transport</keyword>
<dbReference type="GO" id="GO:0031965">
    <property type="term" value="C:nuclear membrane"/>
    <property type="evidence" value="ECO:0007669"/>
    <property type="project" value="UniProtKB-SubCell"/>
</dbReference>
<comment type="similarity">
    <text evidence="3">Belongs to the NDC1 family.</text>
</comment>
<dbReference type="GO" id="GO:0030674">
    <property type="term" value="F:protein-macromolecule adaptor activity"/>
    <property type="evidence" value="ECO:0007669"/>
    <property type="project" value="TreeGrafter"/>
</dbReference>
<evidence type="ECO:0000256" key="12">
    <source>
        <dbReference type="ARBA" id="ARBA00023242"/>
    </source>
</evidence>
<comment type="subcellular location">
    <subcellularLocation>
        <location evidence="1">Nucleus membrane</location>
        <topology evidence="1">Multi-pass membrane protein</topology>
    </subcellularLocation>
    <subcellularLocation>
        <location evidence="2">Nucleus</location>
        <location evidence="2">Nuclear pore complex</location>
    </subcellularLocation>
</comment>
<dbReference type="GO" id="GO:0006999">
    <property type="term" value="P:nuclear pore organization"/>
    <property type="evidence" value="ECO:0007669"/>
    <property type="project" value="TreeGrafter"/>
</dbReference>
<evidence type="ECO:0000256" key="6">
    <source>
        <dbReference type="ARBA" id="ARBA00022816"/>
    </source>
</evidence>
<dbReference type="OrthoDB" id="67850at2759"/>
<evidence type="ECO:0000256" key="10">
    <source>
        <dbReference type="ARBA" id="ARBA00023132"/>
    </source>
</evidence>
<dbReference type="RefSeq" id="XP_021873987.1">
    <property type="nucleotide sequence ID" value="XM_022017888.1"/>
</dbReference>
<name>A0A1Y1UQF8_9TREE</name>
<sequence length="633" mass="69271">MSTIQSSKPPVPALARIESQYRRFLARRWFSLMWRASVWSGLVTGSATLFVTGHTNGFCIGILFGVLGFPISLYPLLQAYSNQLRHPPKTLSRSSVRPAALFSTSVTAVSSLRLIASYVIFASAFTFLYCQSVQAIAPSKALGILSPTQRHPLHLNERFIFLLFGHVLVYICLAIGDIVGRRIKTEWPSRKMPLHLAARNSLSQGFASFAGHGLVKPSGTVSQAAAVTALFYVSYTSLRRSVWTMLYTHSAGLLKPFIINFVRSSHAAVNWQLCLHLQFLTATSLLIMRPVTTMINAYITQPLDFSSFAVKSPLSPDRYLLTALGSSDAYYSHFTLMELVRISRDSARRKAIFADISKQPVLTHELWQALLLHLGSAHQTLSIRGGSTASSTAPAVQPRPIRDSHTIALKSADIFRPAVKQRSTIASTLQHVLDGPPQNHPAASQAVVRAEEIAKAMEAKAVGQVKGATEQVIGRIEGTQVGAQVITEARGWLDGMNDWAGRVWADRQVTAALPEISKTLWIIDILTTLMVASAEEDLYGHVQQVLPATLEAFVRLRSTAIGFEKELAARASSVNRGEKTATEESSARISPMIHACETAIHRVAERFGTSLTSFRFPPAIAAALTDIGRTDDD</sequence>
<keyword evidence="11 13" id="KW-0472">Membrane</keyword>
<evidence type="ECO:0000313" key="15">
    <source>
        <dbReference type="Proteomes" id="UP000193218"/>
    </source>
</evidence>
<dbReference type="InParanoid" id="A0A1Y1UQF8"/>
<evidence type="ECO:0000256" key="4">
    <source>
        <dbReference type="ARBA" id="ARBA00022448"/>
    </source>
</evidence>
<keyword evidence="9" id="KW-0811">Translocation</keyword>
<evidence type="ECO:0000313" key="14">
    <source>
        <dbReference type="EMBL" id="ORX40202.1"/>
    </source>
</evidence>
<keyword evidence="5 13" id="KW-0812">Transmembrane</keyword>
<gene>
    <name evidence="14" type="ORF">BD324DRAFT_648802</name>
</gene>
<comment type="caution">
    <text evidence="14">The sequence shown here is derived from an EMBL/GenBank/DDBJ whole genome shotgun (WGS) entry which is preliminary data.</text>
</comment>
<dbReference type="GO" id="GO:0070762">
    <property type="term" value="C:nuclear pore transmembrane ring"/>
    <property type="evidence" value="ECO:0007669"/>
    <property type="project" value="TreeGrafter"/>
</dbReference>
<keyword evidence="10" id="KW-0906">Nuclear pore complex</keyword>
<dbReference type="Pfam" id="PF09531">
    <property type="entry name" value="Ndc1_Nup"/>
    <property type="match status" value="1"/>
</dbReference>
<evidence type="ECO:0000256" key="3">
    <source>
        <dbReference type="ARBA" id="ARBA00005760"/>
    </source>
</evidence>
<feature type="transmembrane region" description="Helical" evidence="13">
    <location>
        <begin position="159"/>
        <end position="180"/>
    </location>
</feature>
<dbReference type="Proteomes" id="UP000193218">
    <property type="component" value="Unassembled WGS sequence"/>
</dbReference>
<evidence type="ECO:0000256" key="2">
    <source>
        <dbReference type="ARBA" id="ARBA00004567"/>
    </source>
</evidence>
<keyword evidence="4" id="KW-0813">Transport</keyword>
<dbReference type="STRING" id="4999.A0A1Y1UQF8"/>
<dbReference type="InterPro" id="IPR019049">
    <property type="entry name" value="Nucleoporin_prot_Ndc1/Nup"/>
</dbReference>
<evidence type="ECO:0000256" key="5">
    <source>
        <dbReference type="ARBA" id="ARBA00022692"/>
    </source>
</evidence>
<dbReference type="GO" id="GO:0070631">
    <property type="term" value="P:spindle pole body localization"/>
    <property type="evidence" value="ECO:0007669"/>
    <property type="project" value="TreeGrafter"/>
</dbReference>
<feature type="transmembrane region" description="Helical" evidence="13">
    <location>
        <begin position="98"/>
        <end position="121"/>
    </location>
</feature>
<dbReference type="PANTHER" id="PTHR13269">
    <property type="entry name" value="NUCLEOPORIN NDC1"/>
    <property type="match status" value="1"/>
</dbReference>
<evidence type="ECO:0000256" key="1">
    <source>
        <dbReference type="ARBA" id="ARBA00004232"/>
    </source>
</evidence>
<feature type="transmembrane region" description="Helical" evidence="13">
    <location>
        <begin position="32"/>
        <end position="51"/>
    </location>
</feature>
<feature type="transmembrane region" description="Helical" evidence="13">
    <location>
        <begin position="57"/>
        <end position="77"/>
    </location>
</feature>
<dbReference type="PANTHER" id="PTHR13269:SF6">
    <property type="entry name" value="NUCLEOPORIN NDC1"/>
    <property type="match status" value="1"/>
</dbReference>
<evidence type="ECO:0000256" key="13">
    <source>
        <dbReference type="SAM" id="Phobius"/>
    </source>
</evidence>
<dbReference type="EMBL" id="NBSH01000002">
    <property type="protein sequence ID" value="ORX40202.1"/>
    <property type="molecule type" value="Genomic_DNA"/>
</dbReference>
<dbReference type="GO" id="GO:0015031">
    <property type="term" value="P:protein transport"/>
    <property type="evidence" value="ECO:0007669"/>
    <property type="project" value="UniProtKB-KW"/>
</dbReference>
<dbReference type="GO" id="GO:0005816">
    <property type="term" value="C:spindle pole body"/>
    <property type="evidence" value="ECO:0007669"/>
    <property type="project" value="TreeGrafter"/>
</dbReference>
<keyword evidence="8 13" id="KW-1133">Transmembrane helix</keyword>
<evidence type="ECO:0000256" key="8">
    <source>
        <dbReference type="ARBA" id="ARBA00022989"/>
    </source>
</evidence>
<dbReference type="GO" id="GO:0051028">
    <property type="term" value="P:mRNA transport"/>
    <property type="evidence" value="ECO:0007669"/>
    <property type="project" value="UniProtKB-KW"/>
</dbReference>
<keyword evidence="6" id="KW-0509">mRNA transport</keyword>
<reference evidence="14 15" key="1">
    <citation type="submission" date="2017-03" db="EMBL/GenBank/DDBJ databases">
        <title>Widespread Adenine N6-methylation of Active Genes in Fungi.</title>
        <authorList>
            <consortium name="DOE Joint Genome Institute"/>
            <person name="Mondo S.J."/>
            <person name="Dannebaum R.O."/>
            <person name="Kuo R.C."/>
            <person name="Louie K.B."/>
            <person name="Bewick A.J."/>
            <person name="Labutti K."/>
            <person name="Haridas S."/>
            <person name="Kuo A."/>
            <person name="Salamov A."/>
            <person name="Ahrendt S.R."/>
            <person name="Lau R."/>
            <person name="Bowen B.P."/>
            <person name="Lipzen A."/>
            <person name="Sullivan W."/>
            <person name="Andreopoulos W.B."/>
            <person name="Clum A."/>
            <person name="Lindquist E."/>
            <person name="Daum C."/>
            <person name="Northen T.R."/>
            <person name="Ramamoorthy G."/>
            <person name="Schmitz R.J."/>
            <person name="Gryganskyi A."/>
            <person name="Culley D."/>
            <person name="Magnuson J."/>
            <person name="James T.Y."/>
            <person name="O'Malley M.A."/>
            <person name="Stajich J.E."/>
            <person name="Spatafora J.W."/>
            <person name="Visel A."/>
            <person name="Grigoriev I.V."/>
        </authorList>
    </citation>
    <scope>NUCLEOTIDE SEQUENCE [LARGE SCALE GENOMIC DNA]</scope>
    <source>
        <strain evidence="14 15">NRRL Y-17943</strain>
    </source>
</reference>
<evidence type="ECO:0000256" key="7">
    <source>
        <dbReference type="ARBA" id="ARBA00022927"/>
    </source>
</evidence>
<keyword evidence="15" id="KW-1185">Reference proteome</keyword>
<proteinExistence type="inferred from homology"/>
<evidence type="ECO:0000256" key="11">
    <source>
        <dbReference type="ARBA" id="ARBA00023136"/>
    </source>
</evidence>
<evidence type="ECO:0000256" key="9">
    <source>
        <dbReference type="ARBA" id="ARBA00023010"/>
    </source>
</evidence>